<evidence type="ECO:0000313" key="1">
    <source>
        <dbReference type="EMBL" id="QRC99237.1"/>
    </source>
</evidence>
<protein>
    <submittedName>
        <fullName evidence="1">Uncharacterized protein</fullName>
    </submittedName>
</protein>
<reference evidence="2" key="1">
    <citation type="journal article" date="2021" name="BMC Genomics">
        <title>Chromosome-level genome assembly and manually-curated proteome of model necrotroph Parastagonospora nodorum Sn15 reveals a genome-wide trove of candidate effector homologs, and redundancy of virulence-related functions within an accessory chromosome.</title>
        <authorList>
            <person name="Bertazzoni S."/>
            <person name="Jones D.A.B."/>
            <person name="Phan H.T."/>
            <person name="Tan K.-C."/>
            <person name="Hane J.K."/>
        </authorList>
    </citation>
    <scope>NUCLEOTIDE SEQUENCE [LARGE SCALE GENOMIC DNA]</scope>
    <source>
        <strain evidence="2">SN15 / ATCC MYA-4574 / FGSC 10173)</strain>
    </source>
</reference>
<evidence type="ECO:0000313" key="2">
    <source>
        <dbReference type="Proteomes" id="UP000663193"/>
    </source>
</evidence>
<dbReference type="Proteomes" id="UP000663193">
    <property type="component" value="Chromosome 9"/>
</dbReference>
<dbReference type="AlphaFoldDB" id="A0A7U2I4M1"/>
<dbReference type="VEuPathDB" id="FungiDB:JI435_413170"/>
<proteinExistence type="predicted"/>
<dbReference type="EMBL" id="CP069031">
    <property type="protein sequence ID" value="QRC99237.1"/>
    <property type="molecule type" value="Genomic_DNA"/>
</dbReference>
<name>A0A7U2I4M1_PHANO</name>
<keyword evidence="2" id="KW-1185">Reference proteome</keyword>
<accession>A0A7U2I4M1</accession>
<organism evidence="1 2">
    <name type="scientific">Phaeosphaeria nodorum (strain SN15 / ATCC MYA-4574 / FGSC 10173)</name>
    <name type="common">Glume blotch fungus</name>
    <name type="synonym">Parastagonospora nodorum</name>
    <dbReference type="NCBI Taxonomy" id="321614"/>
    <lineage>
        <taxon>Eukaryota</taxon>
        <taxon>Fungi</taxon>
        <taxon>Dikarya</taxon>
        <taxon>Ascomycota</taxon>
        <taxon>Pezizomycotina</taxon>
        <taxon>Dothideomycetes</taxon>
        <taxon>Pleosporomycetidae</taxon>
        <taxon>Pleosporales</taxon>
        <taxon>Pleosporineae</taxon>
        <taxon>Phaeosphaeriaceae</taxon>
        <taxon>Parastagonospora</taxon>
    </lineage>
</organism>
<sequence>MYSECMQFLYNTDFPTIPMETLSHSATLGLRISLSNILIGCMDRYRVMFAVHTSVL</sequence>
<gene>
    <name evidence="1" type="ORF">JI435_413170</name>
</gene>